<dbReference type="AlphaFoldDB" id="A0A9P9FVY9"/>
<dbReference type="EMBL" id="JAGMUV010000001">
    <property type="protein sequence ID" value="KAH7176528.1"/>
    <property type="molecule type" value="Genomic_DNA"/>
</dbReference>
<keyword evidence="2" id="KW-1185">Reference proteome</keyword>
<accession>A0A9P9FVY9</accession>
<reference evidence="1" key="1">
    <citation type="journal article" date="2021" name="Nat. Commun.">
        <title>Genetic determinants of endophytism in the Arabidopsis root mycobiome.</title>
        <authorList>
            <person name="Mesny F."/>
            <person name="Miyauchi S."/>
            <person name="Thiergart T."/>
            <person name="Pickel B."/>
            <person name="Atanasova L."/>
            <person name="Karlsson M."/>
            <person name="Huettel B."/>
            <person name="Barry K.W."/>
            <person name="Haridas S."/>
            <person name="Chen C."/>
            <person name="Bauer D."/>
            <person name="Andreopoulos W."/>
            <person name="Pangilinan J."/>
            <person name="LaButti K."/>
            <person name="Riley R."/>
            <person name="Lipzen A."/>
            <person name="Clum A."/>
            <person name="Drula E."/>
            <person name="Henrissat B."/>
            <person name="Kohler A."/>
            <person name="Grigoriev I.V."/>
            <person name="Martin F.M."/>
            <person name="Hacquard S."/>
        </authorList>
    </citation>
    <scope>NUCLEOTIDE SEQUENCE</scope>
    <source>
        <strain evidence="1">MPI-CAGE-AT-0147</strain>
    </source>
</reference>
<name>A0A9P9FVY9_9HYPO</name>
<proteinExistence type="predicted"/>
<evidence type="ECO:0000313" key="1">
    <source>
        <dbReference type="EMBL" id="KAH7176528.1"/>
    </source>
</evidence>
<evidence type="ECO:0000313" key="2">
    <source>
        <dbReference type="Proteomes" id="UP000738349"/>
    </source>
</evidence>
<sequence length="202" mass="22702">MLDSRGPLGLLSVLSYQFRLSPPAEVVSTPTSQKMRGPDMPPWPWRGLELPNAVFFLQHYRGKAIDRADVTNSPGNKKTKWSDCSCTSIHNSKFQITHLRSAVRLNASPHLNHLRSRQVYRSSVVGGHPRSARVTIRIMVGIYMSEIPYVAKFSRKVFCPLCLRGPSDIPFHTVPWRARIVMLPPLAVGPNLNNGYWASVNT</sequence>
<dbReference type="Proteomes" id="UP000738349">
    <property type="component" value="Unassembled WGS sequence"/>
</dbReference>
<protein>
    <submittedName>
        <fullName evidence="1">Uncharacterized protein</fullName>
    </submittedName>
</protein>
<organism evidence="1 2">
    <name type="scientific">Dactylonectria macrodidyma</name>
    <dbReference type="NCBI Taxonomy" id="307937"/>
    <lineage>
        <taxon>Eukaryota</taxon>
        <taxon>Fungi</taxon>
        <taxon>Dikarya</taxon>
        <taxon>Ascomycota</taxon>
        <taxon>Pezizomycotina</taxon>
        <taxon>Sordariomycetes</taxon>
        <taxon>Hypocreomycetidae</taxon>
        <taxon>Hypocreales</taxon>
        <taxon>Nectriaceae</taxon>
        <taxon>Dactylonectria</taxon>
    </lineage>
</organism>
<comment type="caution">
    <text evidence="1">The sequence shown here is derived from an EMBL/GenBank/DDBJ whole genome shotgun (WGS) entry which is preliminary data.</text>
</comment>
<gene>
    <name evidence="1" type="ORF">EDB81DRAFT_41517</name>
</gene>